<dbReference type="KEGG" id="asu:Asuc_0217"/>
<evidence type="ECO:0000256" key="5">
    <source>
        <dbReference type="ARBA" id="ARBA00023136"/>
    </source>
</evidence>
<keyword evidence="3 6" id="KW-0812">Transmembrane</keyword>
<dbReference type="STRING" id="339671.Asuc_0217"/>
<evidence type="ECO:0000313" key="8">
    <source>
        <dbReference type="Proteomes" id="UP000001114"/>
    </source>
</evidence>
<dbReference type="GO" id="GO:0005886">
    <property type="term" value="C:plasma membrane"/>
    <property type="evidence" value="ECO:0007669"/>
    <property type="project" value="UniProtKB-SubCell"/>
</dbReference>
<comment type="subcellular location">
    <subcellularLocation>
        <location evidence="1">Cell membrane</location>
        <topology evidence="1">Multi-pass membrane protein</topology>
    </subcellularLocation>
</comment>
<gene>
    <name evidence="7" type="ordered locus">Asuc_0217</name>
</gene>
<dbReference type="AlphaFoldDB" id="A6VKV0"/>
<dbReference type="InterPro" id="IPR001123">
    <property type="entry name" value="LeuE-type"/>
</dbReference>
<feature type="transmembrane region" description="Helical" evidence="6">
    <location>
        <begin position="40"/>
        <end position="64"/>
    </location>
</feature>
<evidence type="ECO:0000256" key="6">
    <source>
        <dbReference type="SAM" id="Phobius"/>
    </source>
</evidence>
<feature type="transmembrane region" description="Helical" evidence="6">
    <location>
        <begin position="70"/>
        <end position="88"/>
    </location>
</feature>
<dbReference type="Proteomes" id="UP000001114">
    <property type="component" value="Chromosome"/>
</dbReference>
<dbReference type="eggNOG" id="COG1279">
    <property type="taxonomic scope" value="Bacteria"/>
</dbReference>
<keyword evidence="4 6" id="KW-1133">Transmembrane helix</keyword>
<organism evidence="7 8">
    <name type="scientific">Actinobacillus succinogenes (strain ATCC 55618 / DSM 22257 / CCUG 43843 / 130Z)</name>
    <dbReference type="NCBI Taxonomy" id="339671"/>
    <lineage>
        <taxon>Bacteria</taxon>
        <taxon>Pseudomonadati</taxon>
        <taxon>Pseudomonadota</taxon>
        <taxon>Gammaproteobacteria</taxon>
        <taxon>Pasteurellales</taxon>
        <taxon>Pasteurellaceae</taxon>
        <taxon>Actinobacillus</taxon>
    </lineage>
</organism>
<reference evidence="8" key="1">
    <citation type="journal article" date="2010" name="BMC Genomics">
        <title>A genomic perspective on the potential of Actinobacillus succinogenes for industrial succinate production.</title>
        <authorList>
            <person name="McKinlay J.B."/>
            <person name="Laivenieks M."/>
            <person name="Schindler B.D."/>
            <person name="McKinlay A.A."/>
            <person name="Siddaramappa S."/>
            <person name="Challacombe J.F."/>
            <person name="Lowry S.R."/>
            <person name="Clum A."/>
            <person name="Lapidus A.L."/>
            <person name="Burkhart K.B."/>
            <person name="Harkins V."/>
            <person name="Vieille C."/>
        </authorList>
    </citation>
    <scope>NUCLEOTIDE SEQUENCE [LARGE SCALE GENOMIC DNA]</scope>
    <source>
        <strain evidence="8">ATCC 55618 / DSM 22257 / CCUG 43843 / 130Z</strain>
    </source>
</reference>
<feature type="transmembrane region" description="Helical" evidence="6">
    <location>
        <begin position="6"/>
        <end position="28"/>
    </location>
</feature>
<dbReference type="EMBL" id="CP000746">
    <property type="protein sequence ID" value="ABR73597.1"/>
    <property type="molecule type" value="Genomic_DNA"/>
</dbReference>
<evidence type="ECO:0000256" key="1">
    <source>
        <dbReference type="ARBA" id="ARBA00004651"/>
    </source>
</evidence>
<protein>
    <submittedName>
        <fullName evidence="7">Lysine exporter protein (LYSE/YGGA)</fullName>
    </submittedName>
</protein>
<accession>A6VKV0</accession>
<keyword evidence="5 6" id="KW-0472">Membrane</keyword>
<feature type="transmembrane region" description="Helical" evidence="6">
    <location>
        <begin position="188"/>
        <end position="211"/>
    </location>
</feature>
<keyword evidence="8" id="KW-1185">Reference proteome</keyword>
<evidence type="ECO:0000256" key="4">
    <source>
        <dbReference type="ARBA" id="ARBA00022989"/>
    </source>
</evidence>
<dbReference type="HOGENOM" id="CLU_087840_0_0_6"/>
<keyword evidence="2" id="KW-1003">Cell membrane</keyword>
<evidence type="ECO:0000313" key="7">
    <source>
        <dbReference type="EMBL" id="ABR73597.1"/>
    </source>
</evidence>
<dbReference type="Pfam" id="PF01810">
    <property type="entry name" value="LysE"/>
    <property type="match status" value="1"/>
</dbReference>
<proteinExistence type="predicted"/>
<dbReference type="PANTHER" id="PTHR30086:SF20">
    <property type="entry name" value="ARGININE EXPORTER PROTEIN ARGO-RELATED"/>
    <property type="match status" value="1"/>
</dbReference>
<evidence type="ECO:0000256" key="3">
    <source>
        <dbReference type="ARBA" id="ARBA00022692"/>
    </source>
</evidence>
<dbReference type="PANTHER" id="PTHR30086">
    <property type="entry name" value="ARGININE EXPORTER PROTEIN ARGO"/>
    <property type="match status" value="1"/>
</dbReference>
<dbReference type="GO" id="GO:0015171">
    <property type="term" value="F:amino acid transmembrane transporter activity"/>
    <property type="evidence" value="ECO:0007669"/>
    <property type="project" value="TreeGrafter"/>
</dbReference>
<sequence length="213" mass="22474">MGKKVVFFIQGFLVCGGLIIAIGAQNAFVLKQGLLKRNILAVVLTCFICDFVLISSGVLGLGSLISGSPVATVALAIVGAVFLFVYGLRAFRSAYAGNSALNLNAENSVQSSTLKAVLTTLAITLLNPHVYLDCFAIIGGIAGTIPAAQKTFFLLGALTASALWFFSLGYGARLLIPLFKRPATWRVLDGVIGVVMWSIAYNLACYAVRIYGA</sequence>
<name>A6VKV0_ACTSZ</name>
<feature type="transmembrane region" description="Helical" evidence="6">
    <location>
        <begin position="154"/>
        <end position="176"/>
    </location>
</feature>
<evidence type="ECO:0000256" key="2">
    <source>
        <dbReference type="ARBA" id="ARBA00022475"/>
    </source>
</evidence>